<evidence type="ECO:0000313" key="1">
    <source>
        <dbReference type="EMBL" id="AFZ70554.1"/>
    </source>
</evidence>
<gene>
    <name evidence="1" type="ordered locus">Calag_0813</name>
</gene>
<dbReference type="RefSeq" id="WP_015232451.1">
    <property type="nucleotide sequence ID" value="NC_019791.1"/>
</dbReference>
<dbReference type="Proteomes" id="UP000010469">
    <property type="component" value="Chromosome"/>
</dbReference>
<proteinExistence type="predicted"/>
<sequence length="56" mass="6042" precursor="true">MSIRGFKRYGMKILSVMPAIIAIISLVLGLHLGHPATTQAHLQAINPVTGDDDIFV</sequence>
<dbReference type="KEGG" id="clg:Calag_0813"/>
<dbReference type="HOGENOM" id="CLU_3002950_0_0_2"/>
<accession>L0AAV9</accession>
<dbReference type="EMBL" id="CP003378">
    <property type="protein sequence ID" value="AFZ70554.1"/>
    <property type="molecule type" value="Genomic_DNA"/>
</dbReference>
<name>L0AAV9_CALLD</name>
<organism evidence="1 2">
    <name type="scientific">Caldisphaera lagunensis (strain DSM 15908 / JCM 11604 / ANMR 0165 / IC-154)</name>
    <dbReference type="NCBI Taxonomy" id="1056495"/>
    <lineage>
        <taxon>Archaea</taxon>
        <taxon>Thermoproteota</taxon>
        <taxon>Thermoprotei</taxon>
        <taxon>Acidilobales</taxon>
        <taxon>Caldisphaeraceae</taxon>
        <taxon>Caldisphaera</taxon>
    </lineage>
</organism>
<dbReference type="AlphaFoldDB" id="L0AAV9"/>
<keyword evidence="2" id="KW-1185">Reference proteome</keyword>
<reference evidence="2" key="1">
    <citation type="submission" date="2012-03" db="EMBL/GenBank/DDBJ databases">
        <title>Complete genome of Caldisphaera lagunensis DSM 15908.</title>
        <authorList>
            <person name="Lucas S."/>
            <person name="Copeland A."/>
            <person name="Lapidus A."/>
            <person name="Glavina del Rio T."/>
            <person name="Dalin E."/>
            <person name="Tice H."/>
            <person name="Bruce D."/>
            <person name="Goodwin L."/>
            <person name="Pitluck S."/>
            <person name="Peters L."/>
            <person name="Mikhailova N."/>
            <person name="Teshima H."/>
            <person name="Kyrpides N."/>
            <person name="Mavromatis K."/>
            <person name="Ivanova N."/>
            <person name="Brettin T."/>
            <person name="Detter J.C."/>
            <person name="Han C."/>
            <person name="Larimer F."/>
            <person name="Land M."/>
            <person name="Hauser L."/>
            <person name="Markowitz V."/>
            <person name="Cheng J.-F."/>
            <person name="Hugenholtz P."/>
            <person name="Woyke T."/>
            <person name="Wu D."/>
            <person name="Spring S."/>
            <person name="Schroeder M."/>
            <person name="Brambilla E."/>
            <person name="Klenk H.-P."/>
            <person name="Eisen J.A."/>
        </authorList>
    </citation>
    <scope>NUCLEOTIDE SEQUENCE [LARGE SCALE GENOMIC DNA]</scope>
    <source>
        <strain evidence="2">DSM 15908 / JCM 11604 / IC-154</strain>
    </source>
</reference>
<dbReference type="InParanoid" id="L0AAV9"/>
<dbReference type="GeneID" id="43311681"/>
<evidence type="ECO:0000313" key="2">
    <source>
        <dbReference type="Proteomes" id="UP000010469"/>
    </source>
</evidence>
<protein>
    <submittedName>
        <fullName evidence="1">Uncharacterized protein</fullName>
    </submittedName>
</protein>